<dbReference type="OrthoDB" id="9539629at2759"/>
<dbReference type="GeneID" id="103251335"/>
<dbReference type="Proteomes" id="UP000189704">
    <property type="component" value="Unplaced"/>
</dbReference>
<evidence type="ECO:0000313" key="4">
    <source>
        <dbReference type="RefSeq" id="XP_021564178.1"/>
    </source>
</evidence>
<feature type="compositionally biased region" description="Basic and acidic residues" evidence="2">
    <location>
        <begin position="381"/>
        <end position="400"/>
    </location>
</feature>
<keyword evidence="3" id="KW-1185">Reference proteome</keyword>
<dbReference type="STRING" id="1868482.ENSTSYP00000001631"/>
<protein>
    <submittedName>
        <fullName evidence="4">Uncharacterized protein CXorf49-like</fullName>
    </submittedName>
</protein>
<feature type="region of interest" description="Disordered" evidence="2">
    <location>
        <begin position="150"/>
        <end position="196"/>
    </location>
</feature>
<feature type="region of interest" description="Disordered" evidence="2">
    <location>
        <begin position="1"/>
        <end position="81"/>
    </location>
</feature>
<feature type="region of interest" description="Disordered" evidence="2">
    <location>
        <begin position="210"/>
        <end position="232"/>
    </location>
</feature>
<gene>
    <name evidence="4" type="primary">LOC103251335</name>
</gene>
<feature type="coiled-coil region" evidence="1">
    <location>
        <begin position="483"/>
        <end position="513"/>
    </location>
</feature>
<feature type="compositionally biased region" description="Polar residues" evidence="2">
    <location>
        <begin position="425"/>
        <end position="446"/>
    </location>
</feature>
<feature type="compositionally biased region" description="Polar residues" evidence="2">
    <location>
        <begin position="551"/>
        <end position="561"/>
    </location>
</feature>
<feature type="region of interest" description="Disordered" evidence="2">
    <location>
        <begin position="540"/>
        <end position="566"/>
    </location>
</feature>
<feature type="region of interest" description="Disordered" evidence="2">
    <location>
        <begin position="104"/>
        <end position="127"/>
    </location>
</feature>
<organism evidence="3 4">
    <name type="scientific">Carlito syrichta</name>
    <name type="common">Philippine tarsier</name>
    <name type="synonym">Tarsius syrichta</name>
    <dbReference type="NCBI Taxonomy" id="1868482"/>
    <lineage>
        <taxon>Eukaryota</taxon>
        <taxon>Metazoa</taxon>
        <taxon>Chordata</taxon>
        <taxon>Craniata</taxon>
        <taxon>Vertebrata</taxon>
        <taxon>Euteleostomi</taxon>
        <taxon>Mammalia</taxon>
        <taxon>Eutheria</taxon>
        <taxon>Euarchontoglires</taxon>
        <taxon>Primates</taxon>
        <taxon>Haplorrhini</taxon>
        <taxon>Tarsiiformes</taxon>
        <taxon>Tarsiidae</taxon>
        <taxon>Carlito</taxon>
    </lineage>
</organism>
<evidence type="ECO:0000256" key="1">
    <source>
        <dbReference type="SAM" id="Coils"/>
    </source>
</evidence>
<dbReference type="PANTHER" id="PTHR31866">
    <property type="entry name" value="GENE 4779-RELATED"/>
    <property type="match status" value="1"/>
</dbReference>
<dbReference type="RefSeq" id="XP_021564178.1">
    <property type="nucleotide sequence ID" value="XM_021708503.1"/>
</dbReference>
<reference evidence="4" key="1">
    <citation type="submission" date="2025-08" db="UniProtKB">
        <authorList>
            <consortium name="RefSeq"/>
        </authorList>
    </citation>
    <scope>IDENTIFICATION</scope>
</reference>
<keyword evidence="1" id="KW-0175">Coiled coil</keyword>
<feature type="region of interest" description="Disordered" evidence="2">
    <location>
        <begin position="245"/>
        <end position="462"/>
    </location>
</feature>
<feature type="compositionally biased region" description="Basic residues" evidence="2">
    <location>
        <begin position="367"/>
        <end position="380"/>
    </location>
</feature>
<proteinExistence type="predicted"/>
<feature type="compositionally biased region" description="Low complexity" evidence="2">
    <location>
        <begin position="283"/>
        <end position="299"/>
    </location>
</feature>
<accession>A0A3Q0DQS6</accession>
<dbReference type="PANTHER" id="PTHR31866:SF1">
    <property type="entry name" value="GENE 4779-RELATED"/>
    <property type="match status" value="1"/>
</dbReference>
<sequence>MSSPDEVPAWRAGVGQERGERADPGAPWGPGLGLDLGAPRSGQGEGGLADLEGSESEGDLLETGRGVLWGREGRPCTPVDGKGDGLDYASYFADESAAILPPLSDRGAWGVRRPPSPESGAAEESSIWAALEAGPGGRGALAPCCVESQPASAAPLRRGGTRRRGTKSRLAVGVDPRRPPAEGLVGLPSDPESSDEFSEMQLMRVSIHLKGGGQAKPVSPEEPGATPRPSGVQLAEGFLHRPGSLLTSAPAGLTSARERKAVGEPDTPSSTRMQSAVWGKGGSRPSCPGAAAAAVGALPGVPPRRKGAREKKSPEAASKIPVGRAFPPWGQRHSAVPREPGTLPPISGVPLFGRSKRHPWLSSGPRQSKHSATGKKAGARKTRESQPVAREDNDPDRDPVPRAQRPVHTPGSPCVCGHRGEFSSGDPNSRGLQGPGNSQPMASSQGGVMPRSSAPSGDQEPRIHAPRLEGQQQPPGAQGCPRCVVLQADIDDLKEQLAAMQSLVDKLQALGRECYTYHTPSHNPSWSFRKLWAGSGVRPFPDSARSDRLNPASSYKTSNCQERPDLSRGLMPVALPALLLHSSHLGNSPNPVSPLSFPPSLVSVEVCWQRPYPRGWCIKRAGPGGQEGKREQVVSGLEVGKISLLWYLRPTGVKLPAHCSNCGWSREPGFRILHVLASHLPLLLLAGSTDLVENGQVASRASVDARPESS</sequence>
<name>A0A3Q0DQS6_CARSF</name>
<evidence type="ECO:0000256" key="2">
    <source>
        <dbReference type="SAM" id="MobiDB-lite"/>
    </source>
</evidence>
<dbReference type="KEGG" id="csyr:103251335"/>
<dbReference type="Pfam" id="PF15483">
    <property type="entry name" value="DUF4641"/>
    <property type="match status" value="1"/>
</dbReference>
<dbReference type="InterPro" id="IPR027822">
    <property type="entry name" value="DUF4641"/>
</dbReference>
<evidence type="ECO:0000313" key="3">
    <source>
        <dbReference type="Proteomes" id="UP000189704"/>
    </source>
</evidence>
<dbReference type="AlphaFoldDB" id="A0A3Q0DQS6"/>